<evidence type="ECO:0000313" key="3">
    <source>
        <dbReference type="EMBL" id="KAL1413173.1"/>
    </source>
</evidence>
<organism evidence="3 4">
    <name type="scientific">Vanrija albida</name>
    <dbReference type="NCBI Taxonomy" id="181172"/>
    <lineage>
        <taxon>Eukaryota</taxon>
        <taxon>Fungi</taxon>
        <taxon>Dikarya</taxon>
        <taxon>Basidiomycota</taxon>
        <taxon>Agaricomycotina</taxon>
        <taxon>Tremellomycetes</taxon>
        <taxon>Trichosporonales</taxon>
        <taxon>Trichosporonaceae</taxon>
        <taxon>Vanrija</taxon>
    </lineage>
</organism>
<feature type="region of interest" description="Disordered" evidence="1">
    <location>
        <begin position="28"/>
        <end position="50"/>
    </location>
</feature>
<dbReference type="RefSeq" id="XP_069213117.1">
    <property type="nucleotide sequence ID" value="XM_069349573.1"/>
</dbReference>
<keyword evidence="2" id="KW-0732">Signal</keyword>
<feature type="chain" id="PRO_5046145613" description="Glycoside hydrolase family 71 protein" evidence="2">
    <location>
        <begin position="19"/>
        <end position="671"/>
    </location>
</feature>
<feature type="region of interest" description="Disordered" evidence="1">
    <location>
        <begin position="554"/>
        <end position="574"/>
    </location>
</feature>
<dbReference type="EMBL" id="JBBXJM010000001">
    <property type="protein sequence ID" value="KAL1413173.1"/>
    <property type="molecule type" value="Genomic_DNA"/>
</dbReference>
<reference evidence="3 4" key="1">
    <citation type="submission" date="2023-08" db="EMBL/GenBank/DDBJ databases">
        <title>Annotated Genome Sequence of Vanrija albida AlHP1.</title>
        <authorList>
            <person name="Herzog R."/>
        </authorList>
    </citation>
    <scope>NUCLEOTIDE SEQUENCE [LARGE SCALE GENOMIC DNA]</scope>
    <source>
        <strain evidence="3 4">AlHP1</strain>
    </source>
</reference>
<feature type="region of interest" description="Disordered" evidence="1">
    <location>
        <begin position="71"/>
        <end position="242"/>
    </location>
</feature>
<feature type="compositionally biased region" description="Low complexity" evidence="1">
    <location>
        <begin position="189"/>
        <end position="200"/>
    </location>
</feature>
<dbReference type="Proteomes" id="UP001565368">
    <property type="component" value="Unassembled WGS sequence"/>
</dbReference>
<feature type="compositionally biased region" description="Low complexity" evidence="1">
    <location>
        <begin position="37"/>
        <end position="50"/>
    </location>
</feature>
<evidence type="ECO:0000313" key="4">
    <source>
        <dbReference type="Proteomes" id="UP001565368"/>
    </source>
</evidence>
<dbReference type="Pfam" id="PF03659">
    <property type="entry name" value="Glyco_hydro_71"/>
    <property type="match status" value="1"/>
</dbReference>
<dbReference type="GeneID" id="95981966"/>
<accession>A0ABR3QEP5</accession>
<evidence type="ECO:0000256" key="1">
    <source>
        <dbReference type="SAM" id="MobiDB-lite"/>
    </source>
</evidence>
<dbReference type="CDD" id="cd11577">
    <property type="entry name" value="GH71"/>
    <property type="match status" value="1"/>
</dbReference>
<comment type="caution">
    <text evidence="3">The sequence shown here is derived from an EMBL/GenBank/DDBJ whole genome shotgun (WGS) entry which is preliminary data.</text>
</comment>
<feature type="compositionally biased region" description="Low complexity" evidence="1">
    <location>
        <begin position="101"/>
        <end position="182"/>
    </location>
</feature>
<evidence type="ECO:0000256" key="2">
    <source>
        <dbReference type="SAM" id="SignalP"/>
    </source>
</evidence>
<dbReference type="Gene3D" id="3.20.20.80">
    <property type="entry name" value="Glycosidases"/>
    <property type="match status" value="1"/>
</dbReference>
<name>A0ABR3QEP5_9TREE</name>
<feature type="signal peptide" evidence="2">
    <location>
        <begin position="1"/>
        <end position="18"/>
    </location>
</feature>
<sequence>MKATFVLATLLALGATSASPVERRRLAPRLTVGPEGVSDVVSSTASASDSVSASISASVNATVSASVNATGSATSDASTSAWSSPGSTLSAVTPPKCRPRATSSSSPSGPTTSPGAATSPSGYASVSHSSVPSSAGSSASDASSVAPSSGSGSAALSSASDSGSAVPSTTVSASDSASGSGSIVPTMLSSVSDSGSASGSIAPTTLSSASDSASGSILPTTTLTPSSVDGNASRPDATGAPVPGGSDKLVFAHFMVGITYKYQAADWERDIRAAQSYGIDAFALNIGVDTLNHDQLTKAYDAAQALGFKVFLSFDFNWWKNDQVGEVVSYIKEWAAKPAQLKVKANDAAFVSTFIGAGFDWASVKQQVGFPLHVVPGNLRPDDAGTQSQVASGALDGLFSWHAWPGQENNTPVAAPLTTDTDKAYQALVAKSGKDYMAPVSPWFFTHLTQYNKNFLFKSEQLWHYRWQQILDLAPDYVEIVTWNDYGESHHVAGYGDWVDDDGSEMYARGLDHTKLMDLAVPFIKAYKAGGKAPVVEKDFAVYWHRPHLKSAECDASDPVKGSSNTNVQPGGVPAGKPAGWDLVADVVFVAVASKNGGKVTVTSGSNAPVTHEAAAGIQVFEVPVGTGQQKIELVSDAGSASGTSEVPITAGCWQDKLYNFNFHAGIVSAA</sequence>
<proteinExistence type="predicted"/>
<keyword evidence="4" id="KW-1185">Reference proteome</keyword>
<gene>
    <name evidence="3" type="ORF">Q8F55_000923</name>
</gene>
<evidence type="ECO:0008006" key="5">
    <source>
        <dbReference type="Google" id="ProtNLM"/>
    </source>
</evidence>
<feature type="compositionally biased region" description="Low complexity" evidence="1">
    <location>
        <begin position="71"/>
        <end position="91"/>
    </location>
</feature>
<protein>
    <recommendedName>
        <fullName evidence="5">Glycoside hydrolase family 71 protein</fullName>
    </recommendedName>
</protein>
<feature type="compositionally biased region" description="Low complexity" evidence="1">
    <location>
        <begin position="207"/>
        <end position="227"/>
    </location>
</feature>
<dbReference type="InterPro" id="IPR005197">
    <property type="entry name" value="Glyco_hydro_71"/>
</dbReference>